<feature type="domain" description="DUF4387" evidence="1">
    <location>
        <begin position="298"/>
        <end position="325"/>
    </location>
</feature>
<evidence type="ECO:0000313" key="3">
    <source>
        <dbReference type="Proteomes" id="UP001642484"/>
    </source>
</evidence>
<gene>
    <name evidence="2" type="ORF">CCMP2556_LOCUS45023</name>
</gene>
<evidence type="ECO:0000259" key="1">
    <source>
        <dbReference type="Pfam" id="PF14330"/>
    </source>
</evidence>
<dbReference type="Pfam" id="PF14330">
    <property type="entry name" value="DUF4387"/>
    <property type="match status" value="1"/>
</dbReference>
<comment type="caution">
    <text evidence="2">The sequence shown here is derived from an EMBL/GenBank/DDBJ whole genome shotgun (WGS) entry which is preliminary data.</text>
</comment>
<dbReference type="Proteomes" id="UP001642484">
    <property type="component" value="Unassembled WGS sequence"/>
</dbReference>
<protein>
    <recommendedName>
        <fullName evidence="1">DUF4387 domain-containing protein</fullName>
    </recommendedName>
</protein>
<organism evidence="2 3">
    <name type="scientific">Durusdinium trenchii</name>
    <dbReference type="NCBI Taxonomy" id="1381693"/>
    <lineage>
        <taxon>Eukaryota</taxon>
        <taxon>Sar</taxon>
        <taxon>Alveolata</taxon>
        <taxon>Dinophyceae</taxon>
        <taxon>Suessiales</taxon>
        <taxon>Symbiodiniaceae</taxon>
        <taxon>Durusdinium</taxon>
    </lineage>
</organism>
<name>A0ABP0R3L4_9DINO</name>
<reference evidence="2 3" key="1">
    <citation type="submission" date="2024-02" db="EMBL/GenBank/DDBJ databases">
        <authorList>
            <person name="Chen Y."/>
            <person name="Shah S."/>
            <person name="Dougan E. K."/>
            <person name="Thang M."/>
            <person name="Chan C."/>
        </authorList>
    </citation>
    <scope>NUCLEOTIDE SEQUENCE [LARGE SCALE GENOMIC DNA]</scope>
</reference>
<proteinExistence type="predicted"/>
<accession>A0ABP0R3L4</accession>
<evidence type="ECO:0000313" key="2">
    <source>
        <dbReference type="EMBL" id="CAK9094388.1"/>
    </source>
</evidence>
<dbReference type="EMBL" id="CAXAMN010025333">
    <property type="protein sequence ID" value="CAK9094388.1"/>
    <property type="molecule type" value="Genomic_DNA"/>
</dbReference>
<sequence length="335" mass="37118">MSVAAHTLYEKSHPHCFGMPGGVLNTRQSKFTAISPDIVEISGTQLMRVPPAVKLEAAKLQGTRSVRIELVHEYMETRGGFVYGINGVEERPLEEGEQELGIIIIVSGGTMERNRSHLALLRASLLHWGFEGRKATAGNLAFPFSPSDLPFDGGMLTVCGTRDPFFIAQWPAIQQDVRAYVSSLSSCDGLSIRFISAGLPGLPRIHVTETDDVHQVSDECWRCDTMAAEYTLQHLVDLDEELMRSMFSIKLWHADGVDTLQAELVPWGDNRIMSTELAYSDWTNSLKPVGSRVFGQTLGDLARVVRSKNAGVNEITFDLIFDTDEGALFDVKRLF</sequence>
<dbReference type="InterPro" id="IPR025496">
    <property type="entry name" value="DUF4387"/>
</dbReference>
<keyword evidence="3" id="KW-1185">Reference proteome</keyword>